<gene>
    <name evidence="2" type="ORF">SAMN04488557_0863</name>
</gene>
<feature type="compositionally biased region" description="Pro residues" evidence="1">
    <location>
        <begin position="99"/>
        <end position="122"/>
    </location>
</feature>
<evidence type="ECO:0000313" key="2">
    <source>
        <dbReference type="EMBL" id="SFV27855.1"/>
    </source>
</evidence>
<feature type="compositionally biased region" description="Basic and acidic residues" evidence="1">
    <location>
        <begin position="123"/>
        <end position="134"/>
    </location>
</feature>
<dbReference type="GO" id="GO:0019534">
    <property type="term" value="F:toxin transmembrane transporter activity"/>
    <property type="evidence" value="ECO:0007669"/>
    <property type="project" value="InterPro"/>
</dbReference>
<feature type="compositionally biased region" description="Basic and acidic residues" evidence="1">
    <location>
        <begin position="147"/>
        <end position="226"/>
    </location>
</feature>
<reference evidence="3" key="1">
    <citation type="submission" date="2016-10" db="EMBL/GenBank/DDBJ databases">
        <authorList>
            <person name="Varghese N."/>
            <person name="Submissions S."/>
        </authorList>
    </citation>
    <scope>NUCLEOTIDE SEQUENCE [LARGE SCALE GENOMIC DNA]</scope>
    <source>
        <strain evidence="3">DSM 1565</strain>
    </source>
</reference>
<protein>
    <submittedName>
        <fullName evidence="2">Cell division and transport-associated protein TolA</fullName>
    </submittedName>
</protein>
<dbReference type="STRING" id="51670.SAMN04488557_0863"/>
<evidence type="ECO:0000256" key="1">
    <source>
        <dbReference type="SAM" id="MobiDB-lite"/>
    </source>
</evidence>
<feature type="compositionally biased region" description="Pro residues" evidence="1">
    <location>
        <begin position="81"/>
        <end position="91"/>
    </location>
</feature>
<feature type="compositionally biased region" description="Basic and acidic residues" evidence="1">
    <location>
        <begin position="49"/>
        <end position="76"/>
    </location>
</feature>
<dbReference type="OrthoDB" id="7161229at2"/>
<dbReference type="NCBIfam" id="TIGR02794">
    <property type="entry name" value="tolA_full"/>
    <property type="match status" value="1"/>
</dbReference>
<feature type="compositionally biased region" description="Polar residues" evidence="1">
    <location>
        <begin position="258"/>
        <end position="280"/>
    </location>
</feature>
<feature type="compositionally biased region" description="Pro residues" evidence="1">
    <location>
        <begin position="135"/>
        <end position="146"/>
    </location>
</feature>
<dbReference type="SUPFAM" id="SSF101447">
    <property type="entry name" value="Formin homology 2 domain (FH2 domain)"/>
    <property type="match status" value="1"/>
</dbReference>
<feature type="compositionally biased region" description="Basic and acidic residues" evidence="1">
    <location>
        <begin position="236"/>
        <end position="250"/>
    </location>
</feature>
<organism evidence="2 3">
    <name type="scientific">Hyphomicrobium facile</name>
    <dbReference type="NCBI Taxonomy" id="51670"/>
    <lineage>
        <taxon>Bacteria</taxon>
        <taxon>Pseudomonadati</taxon>
        <taxon>Pseudomonadota</taxon>
        <taxon>Alphaproteobacteria</taxon>
        <taxon>Hyphomicrobiales</taxon>
        <taxon>Hyphomicrobiaceae</taxon>
        <taxon>Hyphomicrobium</taxon>
    </lineage>
</organism>
<dbReference type="Proteomes" id="UP000199423">
    <property type="component" value="Unassembled WGS sequence"/>
</dbReference>
<keyword evidence="2" id="KW-0131">Cell cycle</keyword>
<dbReference type="InterPro" id="IPR014161">
    <property type="entry name" value="Tol-Pal_TolA"/>
</dbReference>
<dbReference type="Gene3D" id="3.30.1150.10">
    <property type="match status" value="1"/>
</dbReference>
<evidence type="ECO:0000313" key="3">
    <source>
        <dbReference type="Proteomes" id="UP000199423"/>
    </source>
</evidence>
<sequence length="384" mass="41512">MPFGLVLSLLFHASLLGWALFSLPTAPPISPDTPAISADIITPSEFLRLKQGAEDAKNLETKANDKPKPDDSKNDTAKPNNAPPPPPPPPAEEQVAKVEPPPEPEPPQAAEPPPPPPPPPAKTEPDPIAKKIEEPPPPPEPAPGPTPDEKKLLEQKLDEERKAEEAKKKADEEAKKKAEDEAKKKAEDEAKKKAEEEAKKKKAAELKKKKQEEAKKKAEAAKKQFDPSKIASLLEKSPDDATPKALLDKDKRKKGQQAAGSSSTATNFGKEAGTQTGSDTVLSAREQDLLKGMLKSQLNGCWRPPGTGGGSEVPVVELHWELNADGTLVGEPRVTSAPSTTAGQVYAEAALRAVRMCAPFRLPPDKYEGGWKYIDWTFDPREML</sequence>
<accession>A0A1I7MZT5</accession>
<dbReference type="EMBL" id="FPCH01000001">
    <property type="protein sequence ID" value="SFV27855.1"/>
    <property type="molecule type" value="Genomic_DNA"/>
</dbReference>
<name>A0A1I7MZT5_9HYPH</name>
<dbReference type="GO" id="GO:0043213">
    <property type="term" value="P:bacteriocin transport"/>
    <property type="evidence" value="ECO:0007669"/>
    <property type="project" value="InterPro"/>
</dbReference>
<dbReference type="AlphaFoldDB" id="A0A1I7MZT5"/>
<dbReference type="GO" id="GO:0016020">
    <property type="term" value="C:membrane"/>
    <property type="evidence" value="ECO:0007669"/>
    <property type="project" value="InterPro"/>
</dbReference>
<keyword evidence="2" id="KW-0132">Cell division</keyword>
<dbReference type="GO" id="GO:0051301">
    <property type="term" value="P:cell division"/>
    <property type="evidence" value="ECO:0007669"/>
    <property type="project" value="UniProtKB-KW"/>
</dbReference>
<feature type="region of interest" description="Disordered" evidence="1">
    <location>
        <begin position="49"/>
        <end position="280"/>
    </location>
</feature>
<keyword evidence="3" id="KW-1185">Reference proteome</keyword>
<dbReference type="RefSeq" id="WP_092866294.1">
    <property type="nucleotide sequence ID" value="NZ_FPCH01000001.1"/>
</dbReference>
<proteinExistence type="predicted"/>